<dbReference type="AlphaFoldDB" id="A0A315VM60"/>
<feature type="domain" description="Insulin-like" evidence="4">
    <location>
        <begin position="63"/>
        <end position="121"/>
    </location>
</feature>
<comment type="caution">
    <text evidence="5">The sequence shown here is derived from an EMBL/GenBank/DDBJ whole genome shotgun (WGS) entry which is preliminary data.</text>
</comment>
<dbReference type="InterPro" id="IPR016179">
    <property type="entry name" value="Insulin-like"/>
</dbReference>
<evidence type="ECO:0000313" key="6">
    <source>
        <dbReference type="Proteomes" id="UP000250572"/>
    </source>
</evidence>
<dbReference type="SUPFAM" id="SSF56994">
    <property type="entry name" value="Insulin-like"/>
    <property type="match status" value="1"/>
</dbReference>
<dbReference type="Proteomes" id="UP000250572">
    <property type="component" value="Unassembled WGS sequence"/>
</dbReference>
<reference evidence="5 6" key="1">
    <citation type="journal article" date="2018" name="G3 (Bethesda)">
        <title>A High-Quality Reference Genome for the Invasive Mosquitofish Gambusia affinis Using a Chicago Library.</title>
        <authorList>
            <person name="Hoffberg S.L."/>
            <person name="Troendle N.J."/>
            <person name="Glenn T.C."/>
            <person name="Mahmud O."/>
            <person name="Louha S."/>
            <person name="Chalopin D."/>
            <person name="Bennetzen J.L."/>
            <person name="Mauricio R."/>
        </authorList>
    </citation>
    <scope>NUCLEOTIDE SEQUENCE [LARGE SCALE GENOMIC DNA]</scope>
    <source>
        <strain evidence="5">NE01/NJP1002.9</strain>
        <tissue evidence="5">Muscle</tissue>
    </source>
</reference>
<keyword evidence="2" id="KW-1015">Disulfide bond</keyword>
<evidence type="ECO:0000259" key="4">
    <source>
        <dbReference type="SMART" id="SM00078"/>
    </source>
</evidence>
<evidence type="ECO:0000256" key="2">
    <source>
        <dbReference type="ARBA" id="ARBA00023157"/>
    </source>
</evidence>
<dbReference type="GO" id="GO:0008283">
    <property type="term" value="P:cell population proliferation"/>
    <property type="evidence" value="ECO:0007669"/>
    <property type="project" value="TreeGrafter"/>
</dbReference>
<keyword evidence="6" id="KW-1185">Reference proteome</keyword>
<feature type="compositionally biased region" description="Polar residues" evidence="3">
    <location>
        <begin position="200"/>
        <end position="216"/>
    </location>
</feature>
<dbReference type="PANTHER" id="PTHR46845">
    <property type="entry name" value="INSULIN-LIKE GROWTH FACTOR I"/>
    <property type="match status" value="1"/>
</dbReference>
<feature type="compositionally biased region" description="Polar residues" evidence="3">
    <location>
        <begin position="180"/>
        <end position="193"/>
    </location>
</feature>
<dbReference type="PANTHER" id="PTHR46845:SF2">
    <property type="entry name" value="INSULIN-LIKE GROWTH FACTOR 3"/>
    <property type="match status" value="1"/>
</dbReference>
<dbReference type="GO" id="GO:0048009">
    <property type="term" value="P:insulin-like growth factor receptor signaling pathway"/>
    <property type="evidence" value="ECO:0007669"/>
    <property type="project" value="TreeGrafter"/>
</dbReference>
<dbReference type="GO" id="GO:0008284">
    <property type="term" value="P:positive regulation of cell population proliferation"/>
    <property type="evidence" value="ECO:0007669"/>
    <property type="project" value="TreeGrafter"/>
</dbReference>
<proteinExistence type="inferred from homology"/>
<dbReference type="GO" id="GO:0005159">
    <property type="term" value="F:insulin-like growth factor receptor binding"/>
    <property type="evidence" value="ECO:0007669"/>
    <property type="project" value="TreeGrafter"/>
</dbReference>
<dbReference type="SMART" id="SM00078">
    <property type="entry name" value="IlGF"/>
    <property type="match status" value="1"/>
</dbReference>
<accession>A0A315VM60</accession>
<evidence type="ECO:0000256" key="3">
    <source>
        <dbReference type="SAM" id="MobiDB-lite"/>
    </source>
</evidence>
<comment type="similarity">
    <text evidence="1">Belongs to the insulin family.</text>
</comment>
<feature type="region of interest" description="Disordered" evidence="3">
    <location>
        <begin position="167"/>
        <end position="216"/>
    </location>
</feature>
<evidence type="ECO:0000313" key="5">
    <source>
        <dbReference type="EMBL" id="PWA24246.1"/>
    </source>
</evidence>
<protein>
    <recommendedName>
        <fullName evidence="4">Insulin-like domain-containing protein</fullName>
    </recommendedName>
</protein>
<dbReference type="GO" id="GO:0043066">
    <property type="term" value="P:negative regulation of apoptotic process"/>
    <property type="evidence" value="ECO:0007669"/>
    <property type="project" value="TreeGrafter"/>
</dbReference>
<dbReference type="GO" id="GO:0051897">
    <property type="term" value="P:positive regulation of phosphatidylinositol 3-kinase/protein kinase B signal transduction"/>
    <property type="evidence" value="ECO:0007669"/>
    <property type="project" value="TreeGrafter"/>
</dbReference>
<gene>
    <name evidence="5" type="ORF">CCH79_00017924</name>
</gene>
<organism evidence="5 6">
    <name type="scientific">Gambusia affinis</name>
    <name type="common">Western mosquitofish</name>
    <name type="synonym">Heterandria affinis</name>
    <dbReference type="NCBI Taxonomy" id="33528"/>
    <lineage>
        <taxon>Eukaryota</taxon>
        <taxon>Metazoa</taxon>
        <taxon>Chordata</taxon>
        <taxon>Craniata</taxon>
        <taxon>Vertebrata</taxon>
        <taxon>Euteleostomi</taxon>
        <taxon>Actinopterygii</taxon>
        <taxon>Neopterygii</taxon>
        <taxon>Teleostei</taxon>
        <taxon>Neoteleostei</taxon>
        <taxon>Acanthomorphata</taxon>
        <taxon>Ovalentaria</taxon>
        <taxon>Atherinomorphae</taxon>
        <taxon>Cyprinodontiformes</taxon>
        <taxon>Poeciliidae</taxon>
        <taxon>Poeciliinae</taxon>
        <taxon>Gambusia</taxon>
    </lineage>
</organism>
<sequence length="216" mass="23588">MDVNSLRSAFRKQQCVTEGALQSSSSVTPGALRSAVPVLCVRFCVFYCSMCLAGWPLFSEGARLRCGSELLSDLLFVCGDRGIYLGKGSWSGYGPRPRGKGIVDQCCKSSGCELYHLEMYCAKPKAKQLTTRSPTTTSTTATHATTAVLDMFEDVFRKRLLENLGAPNSPQREAYRKKTPSSLPWKSKMSSPSLPRVRANVQNSTSWPPSASGRSV</sequence>
<dbReference type="InterPro" id="IPR036438">
    <property type="entry name" value="Insulin-like_sf"/>
</dbReference>
<dbReference type="Pfam" id="PF00049">
    <property type="entry name" value="Insulin"/>
    <property type="match status" value="1"/>
</dbReference>
<evidence type="ECO:0000256" key="1">
    <source>
        <dbReference type="ARBA" id="ARBA00009034"/>
    </source>
</evidence>
<dbReference type="STRING" id="33528.ENSGAFP00000023221"/>
<dbReference type="Gene3D" id="1.10.100.10">
    <property type="entry name" value="Insulin-like"/>
    <property type="match status" value="1"/>
</dbReference>
<dbReference type="GO" id="GO:0005179">
    <property type="term" value="F:hormone activity"/>
    <property type="evidence" value="ECO:0007669"/>
    <property type="project" value="InterPro"/>
</dbReference>
<name>A0A315VM60_GAMAF</name>
<dbReference type="EMBL" id="NHOQ01001469">
    <property type="protein sequence ID" value="PWA24246.1"/>
    <property type="molecule type" value="Genomic_DNA"/>
</dbReference>
<dbReference type="GO" id="GO:0005615">
    <property type="term" value="C:extracellular space"/>
    <property type="evidence" value="ECO:0007669"/>
    <property type="project" value="TreeGrafter"/>
</dbReference>